<reference evidence="3 4" key="1">
    <citation type="submission" date="2009-11" db="EMBL/GenBank/DDBJ databases">
        <title>Annotation of Allomyces macrogynus ATCC 38327.</title>
        <authorList>
            <consortium name="The Broad Institute Genome Sequencing Platform"/>
            <person name="Russ C."/>
            <person name="Cuomo C."/>
            <person name="Burger G."/>
            <person name="Gray M.W."/>
            <person name="Holland P.W.H."/>
            <person name="King N."/>
            <person name="Lang F.B.F."/>
            <person name="Roger A.J."/>
            <person name="Ruiz-Trillo I."/>
            <person name="Young S.K."/>
            <person name="Zeng Q."/>
            <person name="Gargeya S."/>
            <person name="Fitzgerald M."/>
            <person name="Haas B."/>
            <person name="Abouelleil A."/>
            <person name="Alvarado L."/>
            <person name="Arachchi H.M."/>
            <person name="Berlin A."/>
            <person name="Chapman S.B."/>
            <person name="Gearin G."/>
            <person name="Goldberg J."/>
            <person name="Griggs A."/>
            <person name="Gujja S."/>
            <person name="Hansen M."/>
            <person name="Heiman D."/>
            <person name="Howarth C."/>
            <person name="Larimer J."/>
            <person name="Lui A."/>
            <person name="MacDonald P.J.P."/>
            <person name="McCowen C."/>
            <person name="Montmayeur A."/>
            <person name="Murphy C."/>
            <person name="Neiman D."/>
            <person name="Pearson M."/>
            <person name="Priest M."/>
            <person name="Roberts A."/>
            <person name="Saif S."/>
            <person name="Shea T."/>
            <person name="Sisk P."/>
            <person name="Stolte C."/>
            <person name="Sykes S."/>
            <person name="Wortman J."/>
            <person name="Nusbaum C."/>
            <person name="Birren B."/>
        </authorList>
    </citation>
    <scope>NUCLEOTIDE SEQUENCE [LARGE SCALE GENOMIC DNA]</scope>
    <source>
        <strain evidence="3 4">ATCC 38327</strain>
    </source>
</reference>
<feature type="domain" description="Micro-fibrillar-associated protein 1 C-terminal" evidence="2">
    <location>
        <begin position="188"/>
        <end position="399"/>
    </location>
</feature>
<evidence type="ECO:0000259" key="2">
    <source>
        <dbReference type="Pfam" id="PF06991"/>
    </source>
</evidence>
<dbReference type="OrthoDB" id="1111734at2759"/>
<dbReference type="InterPro" id="IPR009730">
    <property type="entry name" value="MFAP1_C"/>
</dbReference>
<sequence>MSGRIAAVPAVNRAGQATLAPTKVQRYWRGKAPANVHESDDDDEEDEEHVDDYDEDHRPPRATTGLSFGRRIDLDAPTSTAPAAPMIHVDATADRRLQRLQQAAQGGRTRRRSSDDEDERAGSHRSRAPVVVERSRRRRMSDSEEEEMDRAQDVRARRRHEPEPVVSEKIDASDDKETDESSERESESEEEAPAPMPRLKPVFVPKHKRVTTPAPADPTAEDDDAAYYRTKEMRRLESRALLEAEIKRELAAAAAATQSTLDVDDTDGLDPDAEYAAWEKREMARLRRSADERRAYEQELAERERFANMTAEEREEYARHVQLEKEAAQKDKPKIKFLQKYYHKGAFYLDEGRDLLDRNYNEATGDDMVNREALPEVLQRRNFGKSGQSKWTHLAKEDTSSRDAAWFADRDLVARYDRKRGGMGDIDQPYKRRRG</sequence>
<dbReference type="Pfam" id="PF06991">
    <property type="entry name" value="MFAP1"/>
    <property type="match status" value="1"/>
</dbReference>
<dbReference type="Proteomes" id="UP000054350">
    <property type="component" value="Unassembled WGS sequence"/>
</dbReference>
<dbReference type="eggNOG" id="KOG1425">
    <property type="taxonomic scope" value="Eukaryota"/>
</dbReference>
<protein>
    <recommendedName>
        <fullName evidence="2">Micro-fibrillar-associated protein 1 C-terminal domain-containing protein</fullName>
    </recommendedName>
</protein>
<keyword evidence="4" id="KW-1185">Reference proteome</keyword>
<dbReference type="VEuPathDB" id="FungiDB:AMAG_04283"/>
<dbReference type="STRING" id="578462.A0A0L0S8L6"/>
<reference evidence="4" key="2">
    <citation type="submission" date="2009-11" db="EMBL/GenBank/DDBJ databases">
        <title>The Genome Sequence of Allomyces macrogynus strain ATCC 38327.</title>
        <authorList>
            <consortium name="The Broad Institute Genome Sequencing Platform"/>
            <person name="Russ C."/>
            <person name="Cuomo C."/>
            <person name="Shea T."/>
            <person name="Young S.K."/>
            <person name="Zeng Q."/>
            <person name="Koehrsen M."/>
            <person name="Haas B."/>
            <person name="Borodovsky M."/>
            <person name="Guigo R."/>
            <person name="Alvarado L."/>
            <person name="Berlin A."/>
            <person name="Borenstein D."/>
            <person name="Chen Z."/>
            <person name="Engels R."/>
            <person name="Freedman E."/>
            <person name="Gellesch M."/>
            <person name="Goldberg J."/>
            <person name="Griggs A."/>
            <person name="Gujja S."/>
            <person name="Heiman D."/>
            <person name="Hepburn T."/>
            <person name="Howarth C."/>
            <person name="Jen D."/>
            <person name="Larson L."/>
            <person name="Lewis B."/>
            <person name="Mehta T."/>
            <person name="Park D."/>
            <person name="Pearson M."/>
            <person name="Roberts A."/>
            <person name="Saif S."/>
            <person name="Shenoy N."/>
            <person name="Sisk P."/>
            <person name="Stolte C."/>
            <person name="Sykes S."/>
            <person name="Walk T."/>
            <person name="White J."/>
            <person name="Yandava C."/>
            <person name="Burger G."/>
            <person name="Gray M.W."/>
            <person name="Holland P.W.H."/>
            <person name="King N."/>
            <person name="Lang F.B.F."/>
            <person name="Roger A.J."/>
            <person name="Ruiz-Trillo I."/>
            <person name="Lander E."/>
            <person name="Nusbaum C."/>
        </authorList>
    </citation>
    <scope>NUCLEOTIDE SEQUENCE [LARGE SCALE GENOMIC DNA]</scope>
    <source>
        <strain evidence="4">ATCC 38327</strain>
    </source>
</reference>
<dbReference type="EMBL" id="GG745333">
    <property type="protein sequence ID" value="KNE58729.1"/>
    <property type="molecule type" value="Genomic_DNA"/>
</dbReference>
<feature type="compositionally biased region" description="Basic and acidic residues" evidence="1">
    <location>
        <begin position="149"/>
        <end position="185"/>
    </location>
</feature>
<evidence type="ECO:0000256" key="1">
    <source>
        <dbReference type="SAM" id="MobiDB-lite"/>
    </source>
</evidence>
<evidence type="ECO:0000313" key="4">
    <source>
        <dbReference type="Proteomes" id="UP000054350"/>
    </source>
</evidence>
<dbReference type="OMA" id="DEVEHRH"/>
<evidence type="ECO:0000313" key="3">
    <source>
        <dbReference type="EMBL" id="KNE58729.1"/>
    </source>
</evidence>
<name>A0A0L0S8L6_ALLM3</name>
<proteinExistence type="predicted"/>
<dbReference type="PANTHER" id="PTHR15327">
    <property type="entry name" value="MICROFIBRIL-ASSOCIATED PROTEIN"/>
    <property type="match status" value="1"/>
</dbReference>
<organism evidence="3 4">
    <name type="scientific">Allomyces macrogynus (strain ATCC 38327)</name>
    <name type="common">Allomyces javanicus var. macrogynus</name>
    <dbReference type="NCBI Taxonomy" id="578462"/>
    <lineage>
        <taxon>Eukaryota</taxon>
        <taxon>Fungi</taxon>
        <taxon>Fungi incertae sedis</taxon>
        <taxon>Blastocladiomycota</taxon>
        <taxon>Blastocladiomycetes</taxon>
        <taxon>Blastocladiales</taxon>
        <taxon>Blastocladiaceae</taxon>
        <taxon>Allomyces</taxon>
    </lineage>
</organism>
<dbReference type="InterPro" id="IPR033194">
    <property type="entry name" value="MFAP1"/>
</dbReference>
<feature type="region of interest" description="Disordered" evidence="1">
    <location>
        <begin position="28"/>
        <end position="228"/>
    </location>
</feature>
<accession>A0A0L0S8L6</accession>
<feature type="compositionally biased region" description="Acidic residues" evidence="1">
    <location>
        <begin position="39"/>
        <end position="54"/>
    </location>
</feature>
<dbReference type="AlphaFoldDB" id="A0A0L0S8L6"/>
<gene>
    <name evidence="3" type="ORF">AMAG_04283</name>
</gene>